<dbReference type="Pfam" id="PF06658">
    <property type="entry name" value="DUF1168"/>
    <property type="match status" value="1"/>
</dbReference>
<evidence type="ECO:0000313" key="2">
    <source>
        <dbReference type="Ensembl" id="ENSEBUP00000012253.1"/>
    </source>
</evidence>
<dbReference type="GO" id="GO:0019901">
    <property type="term" value="F:protein kinase binding"/>
    <property type="evidence" value="ECO:0007669"/>
    <property type="project" value="TreeGrafter"/>
</dbReference>
<name>A0A8C4Q9T9_EPTBU</name>
<reference evidence="2" key="1">
    <citation type="submission" date="2025-08" db="UniProtKB">
        <authorList>
            <consortium name="Ensembl"/>
        </authorList>
    </citation>
    <scope>IDENTIFICATION</scope>
</reference>
<comment type="similarity">
    <text evidence="1">Belongs to the PRKRIP1 family.</text>
</comment>
<dbReference type="PANTHER" id="PTHR13507">
    <property type="entry name" value="PRKR-INTERACTING PROTEIN 1"/>
    <property type="match status" value="1"/>
</dbReference>
<dbReference type="GO" id="GO:0004860">
    <property type="term" value="F:protein kinase inhibitor activity"/>
    <property type="evidence" value="ECO:0007669"/>
    <property type="project" value="TreeGrafter"/>
</dbReference>
<dbReference type="Ensembl" id="ENSEBUT00000012829.1">
    <property type="protein sequence ID" value="ENSEBUP00000012253.1"/>
    <property type="gene ID" value="ENSEBUG00000007811.1"/>
</dbReference>
<dbReference type="GO" id="GO:0005730">
    <property type="term" value="C:nucleolus"/>
    <property type="evidence" value="ECO:0007669"/>
    <property type="project" value="TreeGrafter"/>
</dbReference>
<proteinExistence type="inferred from homology"/>
<evidence type="ECO:0000256" key="1">
    <source>
        <dbReference type="ARBA" id="ARBA00010717"/>
    </source>
</evidence>
<keyword evidence="3" id="KW-1185">Reference proteome</keyword>
<dbReference type="Proteomes" id="UP000694388">
    <property type="component" value="Unplaced"/>
</dbReference>
<reference evidence="2" key="2">
    <citation type="submission" date="2025-09" db="UniProtKB">
        <authorList>
            <consortium name="Ensembl"/>
        </authorList>
    </citation>
    <scope>IDENTIFICATION</scope>
</reference>
<dbReference type="GO" id="GO:0003725">
    <property type="term" value="F:double-stranded RNA binding"/>
    <property type="evidence" value="ECO:0007669"/>
    <property type="project" value="InterPro"/>
</dbReference>
<accession>A0A8C4Q9T9</accession>
<protein>
    <submittedName>
        <fullName evidence="2">Uncharacterized protein</fullName>
    </submittedName>
</protein>
<sequence>MWARLVNVLSRSVHRSPNKPHHPCSLPKKDIMGSSADAGSGEFHVYHHIHWREYVQQDYLDRQAEMTIKDQEFQESLEKNRERPPAPCTVKTGFKVKGILHSMQPQPGQPFLINHLIGVLV</sequence>
<dbReference type="AlphaFoldDB" id="A0A8C4Q9T9"/>
<organism evidence="2 3">
    <name type="scientific">Eptatretus burgeri</name>
    <name type="common">Inshore hagfish</name>
    <dbReference type="NCBI Taxonomy" id="7764"/>
    <lineage>
        <taxon>Eukaryota</taxon>
        <taxon>Metazoa</taxon>
        <taxon>Chordata</taxon>
        <taxon>Craniata</taxon>
        <taxon>Vertebrata</taxon>
        <taxon>Cyclostomata</taxon>
        <taxon>Myxini</taxon>
        <taxon>Myxiniformes</taxon>
        <taxon>Myxinidae</taxon>
        <taxon>Eptatretinae</taxon>
        <taxon>Eptatretus</taxon>
    </lineage>
</organism>
<dbReference type="PANTHER" id="PTHR13507:SF0">
    <property type="entry name" value="PRKR-INTERACTING PROTEIN 1"/>
    <property type="match status" value="1"/>
</dbReference>
<evidence type="ECO:0000313" key="3">
    <source>
        <dbReference type="Proteomes" id="UP000694388"/>
    </source>
</evidence>
<dbReference type="InterPro" id="IPR009548">
    <property type="entry name" value="Prkrip1"/>
</dbReference>